<feature type="transmembrane region" description="Helical" evidence="1">
    <location>
        <begin position="235"/>
        <end position="254"/>
    </location>
</feature>
<evidence type="ECO:0000256" key="1">
    <source>
        <dbReference type="SAM" id="Phobius"/>
    </source>
</evidence>
<keyword evidence="1" id="KW-1133">Transmembrane helix</keyword>
<keyword evidence="3" id="KW-1185">Reference proteome</keyword>
<dbReference type="InterPro" id="IPR010390">
    <property type="entry name" value="ABC-2_transporter-like"/>
</dbReference>
<feature type="transmembrane region" description="Helical" evidence="1">
    <location>
        <begin position="141"/>
        <end position="165"/>
    </location>
</feature>
<keyword evidence="1" id="KW-0472">Membrane</keyword>
<keyword evidence="1" id="KW-0812">Transmembrane</keyword>
<dbReference type="AlphaFoldDB" id="A0A6N7Y0N3"/>
<proteinExistence type="predicted"/>
<feature type="transmembrane region" description="Helical" evidence="1">
    <location>
        <begin position="20"/>
        <end position="44"/>
    </location>
</feature>
<evidence type="ECO:0000313" key="3">
    <source>
        <dbReference type="Proteomes" id="UP000469523"/>
    </source>
</evidence>
<sequence>MKPFISIIKIRFNLMLQYRVAAFAGGVTQFFFGMVMIMVLYGFYNSSSGEIPIDYKVAVTYIWIGQAMLGMLPWNGDREIQDLIRTGNVTYELVRPMNLYNYWFARAFALRTAPTLLKSIPLFIVVLLLPKDYSMELPLNMLSFIGWIVTTFGALLISCTITNIINITTLYSISGDGIQRLLSSIVTLFSGMIVPLPLFPDKLKQILNYLPFSGLVDIPARFFTGEIPFYQLFKYFLFQCIWALIIYILGQWILNRKIKDLIVQGG</sequence>
<reference evidence="2 3" key="1">
    <citation type="submission" date="2019-09" db="EMBL/GenBank/DDBJ databases">
        <title>In-depth cultivation of the pig gut microbiome towards novel bacterial diversity and tailored functional studies.</title>
        <authorList>
            <person name="Wylensek D."/>
            <person name="Hitch T.C.A."/>
            <person name="Clavel T."/>
        </authorList>
    </citation>
    <scope>NUCLEOTIDE SEQUENCE [LARGE SCALE GENOMIC DNA]</scope>
    <source>
        <strain evidence="2 3">WCA3-693-APC-4?</strain>
    </source>
</reference>
<feature type="transmembrane region" description="Helical" evidence="1">
    <location>
        <begin position="103"/>
        <end position="129"/>
    </location>
</feature>
<protein>
    <submittedName>
        <fullName evidence="2">ABC transporter permease</fullName>
    </submittedName>
</protein>
<dbReference type="PANTHER" id="PTHR36832">
    <property type="entry name" value="SLR1174 PROTEIN-RELATED"/>
    <property type="match status" value="1"/>
</dbReference>
<name>A0A6N7Y0N3_9FIRM</name>
<gene>
    <name evidence="2" type="ORF">FYJ83_08895</name>
</gene>
<organism evidence="2 3">
    <name type="scientific">Tissierella pigra</name>
    <dbReference type="NCBI Taxonomy" id="2607614"/>
    <lineage>
        <taxon>Bacteria</taxon>
        <taxon>Bacillati</taxon>
        <taxon>Bacillota</taxon>
        <taxon>Tissierellia</taxon>
        <taxon>Tissierellales</taxon>
        <taxon>Tissierellaceae</taxon>
        <taxon>Tissierella</taxon>
    </lineage>
</organism>
<dbReference type="RefSeq" id="WP_154439991.1">
    <property type="nucleotide sequence ID" value="NZ_JAHLPJ010000001.1"/>
</dbReference>
<dbReference type="PANTHER" id="PTHR36832:SF2">
    <property type="entry name" value="INTEGRAL MEMBRANE PROTEIN"/>
    <property type="match status" value="1"/>
</dbReference>
<accession>A0A6N7Y0N3</accession>
<dbReference type="EMBL" id="VUNQ01000016">
    <property type="protein sequence ID" value="MSU01580.1"/>
    <property type="molecule type" value="Genomic_DNA"/>
</dbReference>
<dbReference type="Proteomes" id="UP000469523">
    <property type="component" value="Unassembled WGS sequence"/>
</dbReference>
<evidence type="ECO:0000313" key="2">
    <source>
        <dbReference type="EMBL" id="MSU01580.1"/>
    </source>
</evidence>
<feature type="transmembrane region" description="Helical" evidence="1">
    <location>
        <begin position="177"/>
        <end position="199"/>
    </location>
</feature>
<dbReference type="Pfam" id="PF06182">
    <property type="entry name" value="ABC2_membrane_6"/>
    <property type="match status" value="1"/>
</dbReference>
<comment type="caution">
    <text evidence="2">The sequence shown here is derived from an EMBL/GenBank/DDBJ whole genome shotgun (WGS) entry which is preliminary data.</text>
</comment>